<keyword evidence="4 7" id="KW-0560">Oxidoreductase</keyword>
<dbReference type="GO" id="GO:0005737">
    <property type="term" value="C:cytoplasm"/>
    <property type="evidence" value="ECO:0007669"/>
    <property type="project" value="TreeGrafter"/>
</dbReference>
<evidence type="ECO:0000256" key="2">
    <source>
        <dbReference type="ARBA" id="ARBA00022723"/>
    </source>
</evidence>
<dbReference type="Pfam" id="PF02668">
    <property type="entry name" value="TauD"/>
    <property type="match status" value="1"/>
</dbReference>
<protein>
    <submittedName>
        <fullName evidence="7">Alpha-ketoglutarate-dependent taurine dioxygenase</fullName>
        <ecNumber evidence="7">1.14.11.17</ecNumber>
    </submittedName>
</protein>
<dbReference type="GO" id="GO:0000908">
    <property type="term" value="F:taurine dioxygenase activity"/>
    <property type="evidence" value="ECO:0007669"/>
    <property type="project" value="UniProtKB-EC"/>
</dbReference>
<proteinExistence type="inferred from homology"/>
<dbReference type="SUPFAM" id="SSF51197">
    <property type="entry name" value="Clavaminate synthase-like"/>
    <property type="match status" value="1"/>
</dbReference>
<comment type="similarity">
    <text evidence="1">Belongs to the TfdA dioxygenase family.</text>
</comment>
<dbReference type="PANTHER" id="PTHR30468:SF1">
    <property type="entry name" value="ALPHA-KETOGLUTARATE-DEPENDENT SULFONATE DIOXYGENASE"/>
    <property type="match status" value="1"/>
</dbReference>
<evidence type="ECO:0000313" key="8">
    <source>
        <dbReference type="Proteomes" id="UP000244924"/>
    </source>
</evidence>
<evidence type="ECO:0000313" key="7">
    <source>
        <dbReference type="EMBL" id="SPH17448.1"/>
    </source>
</evidence>
<dbReference type="Gene3D" id="3.60.130.10">
    <property type="entry name" value="Clavaminate synthase-like"/>
    <property type="match status" value="1"/>
</dbReference>
<keyword evidence="5" id="KW-0408">Iron</keyword>
<evidence type="ECO:0000256" key="5">
    <source>
        <dbReference type="ARBA" id="ARBA00023004"/>
    </source>
</evidence>
<evidence type="ECO:0000256" key="1">
    <source>
        <dbReference type="ARBA" id="ARBA00005896"/>
    </source>
</evidence>
<evidence type="ECO:0000256" key="3">
    <source>
        <dbReference type="ARBA" id="ARBA00022964"/>
    </source>
</evidence>
<dbReference type="InterPro" id="IPR042098">
    <property type="entry name" value="TauD-like_sf"/>
</dbReference>
<dbReference type="EC" id="1.14.11.17" evidence="7"/>
<dbReference type="Proteomes" id="UP000244924">
    <property type="component" value="Unassembled WGS sequence"/>
</dbReference>
<sequence>MIEVKRVTPALGAVVDGVDFTRSIEPQVRDAIYQALLDNLVIFFRGTDISPAMHVEFARMFGQIDEPHPLYPHVDGYQNIVLLENDPGAPPDTNSWHTDLTFKREQPFASILVARVVPEVGGDTMWSSLYAAYDRLPSGMQNDLATLEAIHDMGDFRNSFANEKNGKTGEERLNESVGRFGHRIRPLVATHPVSGRRFLNFNEAFVTHIVGLTTNESSALRTFLANHMNKPEDQVRWRWQAGDIAMWDNRVTMHYAVADYLPQYRCMNRVTVVRDGRADTRARSA</sequence>
<feature type="domain" description="TauD/TfdA-like" evidence="6">
    <location>
        <begin position="3"/>
        <end position="270"/>
    </location>
</feature>
<dbReference type="RefSeq" id="WP_245890769.1">
    <property type="nucleotide sequence ID" value="NZ_OMOQ01000001.1"/>
</dbReference>
<keyword evidence="2" id="KW-0479">Metal-binding</keyword>
<accession>A0A2R8B4A5</accession>
<keyword evidence="3 7" id="KW-0223">Dioxygenase</keyword>
<dbReference type="GO" id="GO:0046872">
    <property type="term" value="F:metal ion binding"/>
    <property type="evidence" value="ECO:0007669"/>
    <property type="project" value="UniProtKB-KW"/>
</dbReference>
<dbReference type="AlphaFoldDB" id="A0A2R8B4A5"/>
<dbReference type="InterPro" id="IPR003819">
    <property type="entry name" value="TauD/TfdA-like"/>
</dbReference>
<evidence type="ECO:0000256" key="4">
    <source>
        <dbReference type="ARBA" id="ARBA00023002"/>
    </source>
</evidence>
<reference evidence="7 8" key="1">
    <citation type="submission" date="2018-03" db="EMBL/GenBank/DDBJ databases">
        <authorList>
            <person name="Keele B.F."/>
        </authorList>
    </citation>
    <scope>NUCLEOTIDE SEQUENCE [LARGE SCALE GENOMIC DNA]</scope>
    <source>
        <strain evidence="7 8">CECT 8626</strain>
    </source>
</reference>
<dbReference type="InterPro" id="IPR051323">
    <property type="entry name" value="AtsK-like"/>
</dbReference>
<evidence type="ECO:0000259" key="6">
    <source>
        <dbReference type="Pfam" id="PF02668"/>
    </source>
</evidence>
<gene>
    <name evidence="7" type="primary">tauD</name>
    <name evidence="7" type="ORF">DEA8626_00970</name>
</gene>
<organism evidence="7 8">
    <name type="scientific">Albidovulum aquaemixtae</name>
    <dbReference type="NCBI Taxonomy" id="1542388"/>
    <lineage>
        <taxon>Bacteria</taxon>
        <taxon>Pseudomonadati</taxon>
        <taxon>Pseudomonadota</taxon>
        <taxon>Alphaproteobacteria</taxon>
        <taxon>Rhodobacterales</taxon>
        <taxon>Paracoccaceae</taxon>
        <taxon>Albidovulum</taxon>
    </lineage>
</organism>
<name>A0A2R8B4A5_9RHOB</name>
<dbReference type="EMBL" id="OMOQ01000001">
    <property type="protein sequence ID" value="SPH17448.1"/>
    <property type="molecule type" value="Genomic_DNA"/>
</dbReference>
<dbReference type="PANTHER" id="PTHR30468">
    <property type="entry name" value="ALPHA-KETOGLUTARATE-DEPENDENT SULFONATE DIOXYGENASE"/>
    <property type="match status" value="1"/>
</dbReference>
<keyword evidence="8" id="KW-1185">Reference proteome</keyword>